<evidence type="ECO:0000256" key="1">
    <source>
        <dbReference type="ARBA" id="ARBA00004141"/>
    </source>
</evidence>
<evidence type="ECO:0000256" key="6">
    <source>
        <dbReference type="RuleBase" id="RU363053"/>
    </source>
</evidence>
<dbReference type="InParanoid" id="K3WKW1"/>
<keyword evidence="4" id="KW-1133">Transmembrane helix</keyword>
<dbReference type="GO" id="GO:0005737">
    <property type="term" value="C:cytoplasm"/>
    <property type="evidence" value="ECO:0007669"/>
    <property type="project" value="TreeGrafter"/>
</dbReference>
<comment type="similarity">
    <text evidence="2 6">Belongs to the peroxisomal membrane protein PXMP2/4 family.</text>
</comment>
<evidence type="ECO:0000256" key="3">
    <source>
        <dbReference type="ARBA" id="ARBA00022692"/>
    </source>
</evidence>
<keyword evidence="8" id="KW-1185">Reference proteome</keyword>
<name>K3WKW1_GLOUD</name>
<dbReference type="OMA" id="CAPTMIG"/>
<keyword evidence="5" id="KW-0472">Membrane</keyword>
<reference evidence="7" key="3">
    <citation type="submission" date="2015-02" db="UniProtKB">
        <authorList>
            <consortium name="EnsemblProtists"/>
        </authorList>
    </citation>
    <scope>IDENTIFICATION</scope>
    <source>
        <strain evidence="7">DAOM BR144</strain>
    </source>
</reference>
<evidence type="ECO:0000313" key="7">
    <source>
        <dbReference type="EnsemblProtists" id="PYU1_T005603"/>
    </source>
</evidence>
<accession>K3WKW1</accession>
<proteinExistence type="inferred from homology"/>
<dbReference type="AlphaFoldDB" id="K3WKW1"/>
<reference evidence="8" key="2">
    <citation type="submission" date="2010-04" db="EMBL/GenBank/DDBJ databases">
        <authorList>
            <person name="Buell R."/>
            <person name="Hamilton J."/>
            <person name="Hostetler J."/>
        </authorList>
    </citation>
    <scope>NUCLEOTIDE SEQUENCE [LARGE SCALE GENOMIC DNA]</scope>
    <source>
        <strain evidence="8">DAOM:BR144</strain>
    </source>
</reference>
<dbReference type="Pfam" id="PF04117">
    <property type="entry name" value="Mpv17_PMP22"/>
    <property type="match status" value="1"/>
</dbReference>
<dbReference type="eggNOG" id="KOG1944">
    <property type="taxonomic scope" value="Eukaryota"/>
</dbReference>
<reference evidence="8" key="1">
    <citation type="journal article" date="2010" name="Genome Biol.">
        <title>Genome sequence of the necrotrophic plant pathogen Pythium ultimum reveals original pathogenicity mechanisms and effector repertoire.</title>
        <authorList>
            <person name="Levesque C.A."/>
            <person name="Brouwer H."/>
            <person name="Cano L."/>
            <person name="Hamilton J.P."/>
            <person name="Holt C."/>
            <person name="Huitema E."/>
            <person name="Raffaele S."/>
            <person name="Robideau G.P."/>
            <person name="Thines M."/>
            <person name="Win J."/>
            <person name="Zerillo M.M."/>
            <person name="Beakes G.W."/>
            <person name="Boore J.L."/>
            <person name="Busam D."/>
            <person name="Dumas B."/>
            <person name="Ferriera S."/>
            <person name="Fuerstenberg S.I."/>
            <person name="Gachon C.M."/>
            <person name="Gaulin E."/>
            <person name="Govers F."/>
            <person name="Grenville-Briggs L."/>
            <person name="Horner N."/>
            <person name="Hostetler J."/>
            <person name="Jiang R.H."/>
            <person name="Johnson J."/>
            <person name="Krajaejun T."/>
            <person name="Lin H."/>
            <person name="Meijer H.J."/>
            <person name="Moore B."/>
            <person name="Morris P."/>
            <person name="Phuntmart V."/>
            <person name="Puiu D."/>
            <person name="Shetty J."/>
            <person name="Stajich J.E."/>
            <person name="Tripathy S."/>
            <person name="Wawra S."/>
            <person name="van West P."/>
            <person name="Whitty B.R."/>
            <person name="Coutinho P.M."/>
            <person name="Henrissat B."/>
            <person name="Martin F."/>
            <person name="Thomas P.D."/>
            <person name="Tyler B.M."/>
            <person name="De Vries R.P."/>
            <person name="Kamoun S."/>
            <person name="Yandell M."/>
            <person name="Tisserat N."/>
            <person name="Buell C.R."/>
        </authorList>
    </citation>
    <scope>NUCLEOTIDE SEQUENCE</scope>
    <source>
        <strain evidence="8">DAOM:BR144</strain>
    </source>
</reference>
<dbReference type="STRING" id="431595.K3WKW1"/>
<organism evidence="7 8">
    <name type="scientific">Globisporangium ultimum (strain ATCC 200006 / CBS 805.95 / DAOM BR144)</name>
    <name type="common">Pythium ultimum</name>
    <dbReference type="NCBI Taxonomy" id="431595"/>
    <lineage>
        <taxon>Eukaryota</taxon>
        <taxon>Sar</taxon>
        <taxon>Stramenopiles</taxon>
        <taxon>Oomycota</taxon>
        <taxon>Peronosporomycetes</taxon>
        <taxon>Pythiales</taxon>
        <taxon>Pythiaceae</taxon>
        <taxon>Globisporangium</taxon>
    </lineage>
</organism>
<evidence type="ECO:0000256" key="2">
    <source>
        <dbReference type="ARBA" id="ARBA00006824"/>
    </source>
</evidence>
<dbReference type="PANTHER" id="PTHR11266">
    <property type="entry name" value="PEROXISOMAL MEMBRANE PROTEIN 2, PXMP2 MPV17"/>
    <property type="match status" value="1"/>
</dbReference>
<dbReference type="EMBL" id="GL376573">
    <property type="status" value="NOT_ANNOTATED_CDS"/>
    <property type="molecule type" value="Genomic_DNA"/>
</dbReference>
<dbReference type="HOGENOM" id="CLU_049109_8_2_1"/>
<dbReference type="EnsemblProtists" id="PYU1_T005603">
    <property type="protein sequence ID" value="PYU1_T005603"/>
    <property type="gene ID" value="PYU1_G005592"/>
</dbReference>
<dbReference type="PANTHER" id="PTHR11266:SF17">
    <property type="entry name" value="PROTEIN MPV17"/>
    <property type="match status" value="1"/>
</dbReference>
<evidence type="ECO:0000256" key="4">
    <source>
        <dbReference type="ARBA" id="ARBA00022989"/>
    </source>
</evidence>
<evidence type="ECO:0000256" key="5">
    <source>
        <dbReference type="ARBA" id="ARBA00023136"/>
    </source>
</evidence>
<comment type="subcellular location">
    <subcellularLocation>
        <location evidence="1">Membrane</location>
        <topology evidence="1">Multi-pass membrane protein</topology>
    </subcellularLocation>
</comment>
<dbReference type="InterPro" id="IPR007248">
    <property type="entry name" value="Mpv17_PMP22"/>
</dbReference>
<evidence type="ECO:0000313" key="8">
    <source>
        <dbReference type="Proteomes" id="UP000019132"/>
    </source>
</evidence>
<dbReference type="Proteomes" id="UP000019132">
    <property type="component" value="Unassembled WGS sequence"/>
</dbReference>
<keyword evidence="3" id="KW-0812">Transmembrane</keyword>
<dbReference type="GO" id="GO:0016020">
    <property type="term" value="C:membrane"/>
    <property type="evidence" value="ECO:0007669"/>
    <property type="project" value="UniProtKB-SubCell"/>
</dbReference>
<dbReference type="VEuPathDB" id="FungiDB:PYU1_G005592"/>
<sequence>MRNFRVFYDDCLRRRPLLTKCVTSGILFGVGDRIAQTIEVRQQQAQDAEREFVDFEVVQERDGLMSVESATRTMRMMIWGGIGFAPIAHTWYNFIERFAPGSTAMAVTKKIAMDQILFAPAISTTFYTATQSLEGKSLQDAFQVAKDKVPPTLRVNYMVWPLVHVFTFNFVPLQYRILYINFVSIGWSTFLSQMTNSADTRDVAAGDSVIVRQSATLQAKSVLEETKQ</sequence>
<protein>
    <submittedName>
        <fullName evidence="7">Uncharacterized protein</fullName>
    </submittedName>
</protein>